<evidence type="ECO:0000259" key="4">
    <source>
        <dbReference type="SMART" id="SM00922"/>
    </source>
</evidence>
<dbReference type="InterPro" id="IPR029065">
    <property type="entry name" value="Enolase_C-like"/>
</dbReference>
<keyword evidence="2" id="KW-0479">Metal-binding</keyword>
<feature type="domain" description="Mandelate racemase/muconate lactonizing enzyme C-terminal" evidence="4">
    <location>
        <begin position="143"/>
        <end position="240"/>
    </location>
</feature>
<comment type="cofactor">
    <cofactor evidence="1">
        <name>Mg(2+)</name>
        <dbReference type="ChEBI" id="CHEBI:18420"/>
    </cofactor>
</comment>
<protein>
    <submittedName>
        <fullName evidence="5">D-galactarolactone cycloisomerase</fullName>
    </submittedName>
</protein>
<evidence type="ECO:0000313" key="6">
    <source>
        <dbReference type="Proteomes" id="UP000295097"/>
    </source>
</evidence>
<dbReference type="CDD" id="cd03316">
    <property type="entry name" value="MR_like"/>
    <property type="match status" value="1"/>
</dbReference>
<dbReference type="AlphaFoldDB" id="A0A4R3NJ37"/>
<gene>
    <name evidence="5" type="ORF">EDC90_10597</name>
</gene>
<dbReference type="Pfam" id="PF13378">
    <property type="entry name" value="MR_MLE_C"/>
    <property type="match status" value="1"/>
</dbReference>
<dbReference type="InterPro" id="IPR013341">
    <property type="entry name" value="Mandelate_racemase_N_dom"/>
</dbReference>
<evidence type="ECO:0000256" key="1">
    <source>
        <dbReference type="ARBA" id="ARBA00001946"/>
    </source>
</evidence>
<keyword evidence="5" id="KW-0413">Isomerase</keyword>
<evidence type="ECO:0000256" key="2">
    <source>
        <dbReference type="ARBA" id="ARBA00022723"/>
    </source>
</evidence>
<reference evidence="5 6" key="1">
    <citation type="submission" date="2019-03" db="EMBL/GenBank/DDBJ databases">
        <title>Freshwater and sediment microbial communities from various areas in North America, analyzing microbe dynamics in response to fracking.</title>
        <authorList>
            <person name="Lamendella R."/>
        </authorList>
    </citation>
    <scope>NUCLEOTIDE SEQUENCE [LARGE SCALE GENOMIC DNA]</scope>
    <source>
        <strain evidence="5 6">175.2</strain>
    </source>
</reference>
<dbReference type="GO" id="GO:0016853">
    <property type="term" value="F:isomerase activity"/>
    <property type="evidence" value="ECO:0007669"/>
    <property type="project" value="UniProtKB-KW"/>
</dbReference>
<dbReference type="Gene3D" id="3.20.20.120">
    <property type="entry name" value="Enolase-like C-terminal domain"/>
    <property type="match status" value="1"/>
</dbReference>
<sequence length="382" mass="42296">MKIKSIRTRVVKNPLPRAELGGLSWHVDLASTIVEITAEDGTVGIGESTMSRGPEQEEVMAKGILLLYAPLLEGYDVDDIEAISHRMWLYGRTMGFIGPMSAIDQALWDLKGKRYGHSVADMLGGRVREQVNAYACSALKKSIEEHVDDVKYYVELGFKAAKLSIGRGIDEDIRLIRETTSAVDGKLKIAVDANGYYQNTMDADKIAAVCDECDIFWLEEPLPVTNVAGLARLNRDFRTPISGFQSETSVYRMTEYLEKDALEIYQPRLDYCGGISHSKRVSVLCDANHKRFIPHAFGSGVKFAGTLQVIASAISGGWIEFPVLKHEGGPRSYHAAAYLKDNRIFDVNETGQVTIPNKPGTGAELDKDALKDLQVAEYEHTF</sequence>
<evidence type="ECO:0000256" key="3">
    <source>
        <dbReference type="ARBA" id="ARBA00022842"/>
    </source>
</evidence>
<comment type="caution">
    <text evidence="5">The sequence shown here is derived from an EMBL/GenBank/DDBJ whole genome shotgun (WGS) entry which is preliminary data.</text>
</comment>
<dbReference type="SMART" id="SM00922">
    <property type="entry name" value="MR_MLE"/>
    <property type="match status" value="1"/>
</dbReference>
<accession>A0A4R3NJ37</accession>
<keyword evidence="6" id="KW-1185">Reference proteome</keyword>
<dbReference type="Proteomes" id="UP000295097">
    <property type="component" value="Unassembled WGS sequence"/>
</dbReference>
<dbReference type="InterPro" id="IPR013342">
    <property type="entry name" value="Mandelate_racemase_C"/>
</dbReference>
<keyword evidence="3" id="KW-0460">Magnesium</keyword>
<dbReference type="EMBL" id="SMAR01000059">
    <property type="protein sequence ID" value="TCT28534.1"/>
    <property type="molecule type" value="Genomic_DNA"/>
</dbReference>
<dbReference type="Pfam" id="PF02746">
    <property type="entry name" value="MR_MLE_N"/>
    <property type="match status" value="1"/>
</dbReference>
<organism evidence="5 6">
    <name type="scientific">Martelella mediterranea</name>
    <dbReference type="NCBI Taxonomy" id="293089"/>
    <lineage>
        <taxon>Bacteria</taxon>
        <taxon>Pseudomonadati</taxon>
        <taxon>Pseudomonadota</taxon>
        <taxon>Alphaproteobacteria</taxon>
        <taxon>Hyphomicrobiales</taxon>
        <taxon>Aurantimonadaceae</taxon>
        <taxon>Martelella</taxon>
    </lineage>
</organism>
<dbReference type="SUPFAM" id="SSF54826">
    <property type="entry name" value="Enolase N-terminal domain-like"/>
    <property type="match status" value="1"/>
</dbReference>
<dbReference type="GO" id="GO:0016836">
    <property type="term" value="F:hydro-lyase activity"/>
    <property type="evidence" value="ECO:0007669"/>
    <property type="project" value="TreeGrafter"/>
</dbReference>
<dbReference type="InterPro" id="IPR036849">
    <property type="entry name" value="Enolase-like_C_sf"/>
</dbReference>
<dbReference type="PANTHER" id="PTHR13794">
    <property type="entry name" value="ENOLASE SUPERFAMILY, MANDELATE RACEMASE"/>
    <property type="match status" value="1"/>
</dbReference>
<dbReference type="GO" id="GO:0000287">
    <property type="term" value="F:magnesium ion binding"/>
    <property type="evidence" value="ECO:0007669"/>
    <property type="project" value="TreeGrafter"/>
</dbReference>
<dbReference type="Gene3D" id="3.30.390.10">
    <property type="entry name" value="Enolase-like, N-terminal domain"/>
    <property type="match status" value="1"/>
</dbReference>
<dbReference type="SUPFAM" id="SSF51604">
    <property type="entry name" value="Enolase C-terminal domain-like"/>
    <property type="match status" value="1"/>
</dbReference>
<name>A0A4R3NJ37_9HYPH</name>
<dbReference type="GO" id="GO:0016052">
    <property type="term" value="P:carbohydrate catabolic process"/>
    <property type="evidence" value="ECO:0007669"/>
    <property type="project" value="TreeGrafter"/>
</dbReference>
<dbReference type="PANTHER" id="PTHR13794:SF58">
    <property type="entry name" value="MITOCHONDRIAL ENOLASE SUPERFAMILY MEMBER 1"/>
    <property type="match status" value="1"/>
</dbReference>
<proteinExistence type="predicted"/>
<dbReference type="InterPro" id="IPR029017">
    <property type="entry name" value="Enolase-like_N"/>
</dbReference>
<dbReference type="RefSeq" id="WP_165972913.1">
    <property type="nucleotide sequence ID" value="NZ_SMAR01000059.1"/>
</dbReference>
<dbReference type="InterPro" id="IPR046945">
    <property type="entry name" value="RHMD-like"/>
</dbReference>
<evidence type="ECO:0000313" key="5">
    <source>
        <dbReference type="EMBL" id="TCT28534.1"/>
    </source>
</evidence>